<evidence type="ECO:0000256" key="2">
    <source>
        <dbReference type="SAM" id="SignalP"/>
    </source>
</evidence>
<keyword evidence="2" id="KW-0732">Signal</keyword>
<dbReference type="EMBL" id="QDGZ01000003">
    <property type="protein sequence ID" value="PVG83281.1"/>
    <property type="molecule type" value="Genomic_DNA"/>
</dbReference>
<dbReference type="Proteomes" id="UP000246018">
    <property type="component" value="Unassembled WGS sequence"/>
</dbReference>
<evidence type="ECO:0000256" key="1">
    <source>
        <dbReference type="SAM" id="MobiDB-lite"/>
    </source>
</evidence>
<proteinExistence type="predicted"/>
<accession>A0A2T8FC45</accession>
<sequence length="521" mass="56227">MSAGLLALVTGLSLVPGLPAAAGDEDGASPRVTSPRRAHLARPTASALPPTPRAALAVASRVLEGDARAGDPSATVALRDLWLARPDLTGEDSEQAEAMLARPTDGAADPFGTGYTAPSTKTCGPHVCVHYVPTTADAPPSPEWVALNLATLEQTWKKEVGKFGYRKPVGDRGLGGNSKLDVYLKDLGAGLYGYCAAEHRAKARTASGFCVLDNDYHPTQFPAATPTQNLQVTAAHEFFHAVQYAYDYGDDGWFMESTATWMEERVADDVDDNRQFLPVSQLSAPMIPLDAFSTTYGFQYGNWIFWEYLTKRFDKRLVKDAWKAAGSLRGDGRKYSVEALKTVLARRGGLPAVYAAFGSGNLVPAQTYPEGSAYPATVPLREVGLSKAARRYGETVRLDHLTHDSIKFVPGADLGSGRWRLKVRIAGPSRKSGPAAQVLVVLHNGKLSKQRVRLNRKGNGSVKVKFSARKVAAVFVTAANASTRYKCGKESPFACQGASRDDQKAFKIKGSAVKVKKKRRR</sequence>
<feature type="chain" id="PRO_5015693658" evidence="2">
    <location>
        <begin position="23"/>
        <end position="521"/>
    </location>
</feature>
<gene>
    <name evidence="3" type="ORF">DDE18_08265</name>
</gene>
<evidence type="ECO:0000313" key="4">
    <source>
        <dbReference type="Proteomes" id="UP000246018"/>
    </source>
</evidence>
<feature type="region of interest" description="Disordered" evidence="1">
    <location>
        <begin position="20"/>
        <end position="52"/>
    </location>
</feature>
<organism evidence="3 4">
    <name type="scientific">Nocardioides gansuensis</name>
    <dbReference type="NCBI Taxonomy" id="2138300"/>
    <lineage>
        <taxon>Bacteria</taxon>
        <taxon>Bacillati</taxon>
        <taxon>Actinomycetota</taxon>
        <taxon>Actinomycetes</taxon>
        <taxon>Propionibacteriales</taxon>
        <taxon>Nocardioidaceae</taxon>
        <taxon>Nocardioides</taxon>
    </lineage>
</organism>
<name>A0A2T8FC45_9ACTN</name>
<dbReference type="AlphaFoldDB" id="A0A2T8FC45"/>
<dbReference type="NCBIfam" id="NF045524">
    <property type="entry name" value="MXAN_6640_HExxH"/>
    <property type="match status" value="1"/>
</dbReference>
<feature type="signal peptide" evidence="2">
    <location>
        <begin position="1"/>
        <end position="22"/>
    </location>
</feature>
<keyword evidence="4" id="KW-1185">Reference proteome</keyword>
<reference evidence="3 4" key="1">
    <citation type="submission" date="2018-04" db="EMBL/GenBank/DDBJ databases">
        <title>Genome of Nocardioides gansuensis WSJ-1.</title>
        <authorList>
            <person name="Wu S."/>
            <person name="Wang G."/>
        </authorList>
    </citation>
    <scope>NUCLEOTIDE SEQUENCE [LARGE SCALE GENOMIC DNA]</scope>
    <source>
        <strain evidence="3 4">WSJ-1</strain>
    </source>
</reference>
<protein>
    <submittedName>
        <fullName evidence="3">Uncharacterized protein</fullName>
    </submittedName>
</protein>
<evidence type="ECO:0000313" key="3">
    <source>
        <dbReference type="EMBL" id="PVG83281.1"/>
    </source>
</evidence>
<comment type="caution">
    <text evidence="3">The sequence shown here is derived from an EMBL/GenBank/DDBJ whole genome shotgun (WGS) entry which is preliminary data.</text>
</comment>